<keyword evidence="4" id="KW-1133">Transmembrane helix</keyword>
<evidence type="ECO:0000313" key="6">
    <source>
        <dbReference type="Proteomes" id="UP001233271"/>
    </source>
</evidence>
<gene>
    <name evidence="5" type="ORF">CcaverHIS019_0509130</name>
</gene>
<evidence type="ECO:0000256" key="2">
    <source>
        <dbReference type="ARBA" id="ARBA00022857"/>
    </source>
</evidence>
<comment type="similarity">
    <text evidence="1">Belongs to the short-chain dehydrogenases/reductases (SDR) family.</text>
</comment>
<evidence type="ECO:0000256" key="1">
    <source>
        <dbReference type="ARBA" id="ARBA00006484"/>
    </source>
</evidence>
<sequence>MSTAAANPIAAFFASVWLQILTVWHTGLMFIPWVRPHWGLNDMADQRGRVIVITGGNSGTGYATALAYYSRGARVLILCRSAERAAKAIADLKRGGVANVLSEMEYTPVNEERVGTLEHIPCDLADLHSVDEAARMIAERVDRVDVLFANAGVMGMNGRTKQGYPLQFGTNVLGHQRLMAHLLPLLRTPRPRPARIISLASATHIQAPPGGIDYAGLDSGADRNVWLEYSESKWAIIALAKYVHAHYGPTCKDGVCSVPAPGEIISIAVHPGLVSTNLFMHLQTAKWLSYTFTWLLKLVLCTATIGSLNQIWAAEVADPIARELSGGYVWCFQERGRERVDLEAEAGTAAGETVWAWCEAQAARHE</sequence>
<dbReference type="PANTHER" id="PTHR24320">
    <property type="entry name" value="RETINOL DEHYDROGENASE"/>
    <property type="match status" value="1"/>
</dbReference>
<accession>A0AA48QXE6</accession>
<evidence type="ECO:0000256" key="3">
    <source>
        <dbReference type="ARBA" id="ARBA00023002"/>
    </source>
</evidence>
<proteinExistence type="inferred from homology"/>
<evidence type="ECO:0000256" key="4">
    <source>
        <dbReference type="SAM" id="Phobius"/>
    </source>
</evidence>
<feature type="transmembrane region" description="Helical" evidence="4">
    <location>
        <begin position="12"/>
        <end position="34"/>
    </location>
</feature>
<keyword evidence="2" id="KW-0521">NADP</keyword>
<dbReference type="AlphaFoldDB" id="A0AA48QXE6"/>
<dbReference type="Pfam" id="PF00106">
    <property type="entry name" value="adh_short"/>
    <property type="match status" value="2"/>
</dbReference>
<evidence type="ECO:0008006" key="7">
    <source>
        <dbReference type="Google" id="ProtNLM"/>
    </source>
</evidence>
<dbReference type="InterPro" id="IPR036291">
    <property type="entry name" value="NAD(P)-bd_dom_sf"/>
</dbReference>
<dbReference type="Proteomes" id="UP001233271">
    <property type="component" value="Chromosome 5"/>
</dbReference>
<keyword evidence="6" id="KW-1185">Reference proteome</keyword>
<dbReference type="EMBL" id="AP028216">
    <property type="protein sequence ID" value="BEI93285.1"/>
    <property type="molecule type" value="Genomic_DNA"/>
</dbReference>
<keyword evidence="4" id="KW-0812">Transmembrane</keyword>
<dbReference type="PRINTS" id="PR00081">
    <property type="entry name" value="GDHRDH"/>
</dbReference>
<keyword evidence="4" id="KW-0472">Membrane</keyword>
<dbReference type="RefSeq" id="XP_060458550.1">
    <property type="nucleotide sequence ID" value="XM_060602126.1"/>
</dbReference>
<dbReference type="InterPro" id="IPR002347">
    <property type="entry name" value="SDR_fam"/>
</dbReference>
<dbReference type="PANTHER" id="PTHR24320:SF282">
    <property type="entry name" value="WW DOMAIN-CONTAINING OXIDOREDUCTASE"/>
    <property type="match status" value="1"/>
</dbReference>
<dbReference type="Gene3D" id="3.40.50.720">
    <property type="entry name" value="NAD(P)-binding Rossmann-like Domain"/>
    <property type="match status" value="1"/>
</dbReference>
<dbReference type="GeneID" id="85497155"/>
<organism evidence="5 6">
    <name type="scientific">Cutaneotrichosporon cavernicola</name>
    <dbReference type="NCBI Taxonomy" id="279322"/>
    <lineage>
        <taxon>Eukaryota</taxon>
        <taxon>Fungi</taxon>
        <taxon>Dikarya</taxon>
        <taxon>Basidiomycota</taxon>
        <taxon>Agaricomycotina</taxon>
        <taxon>Tremellomycetes</taxon>
        <taxon>Trichosporonales</taxon>
        <taxon>Trichosporonaceae</taxon>
        <taxon>Cutaneotrichosporon</taxon>
    </lineage>
</organism>
<dbReference type="GO" id="GO:0016491">
    <property type="term" value="F:oxidoreductase activity"/>
    <property type="evidence" value="ECO:0007669"/>
    <property type="project" value="UniProtKB-KW"/>
</dbReference>
<keyword evidence="3" id="KW-0560">Oxidoreductase</keyword>
<dbReference type="KEGG" id="ccac:CcaHIS019_0509130"/>
<protein>
    <recommendedName>
        <fullName evidence="7">NAD(P)-binding protein</fullName>
    </recommendedName>
</protein>
<reference evidence="5" key="1">
    <citation type="journal article" date="2023" name="BMC Genomics">
        <title>Chromosome-level genome assemblies of Cutaneotrichosporon spp. (Trichosporonales, Basidiomycota) reveal imbalanced evolution between nucleotide sequences and chromosome synteny.</title>
        <authorList>
            <person name="Kobayashi Y."/>
            <person name="Kayamori A."/>
            <person name="Aoki K."/>
            <person name="Shiwa Y."/>
            <person name="Matsutani M."/>
            <person name="Fujita N."/>
            <person name="Sugita T."/>
            <person name="Iwasaki W."/>
            <person name="Tanaka N."/>
            <person name="Takashima M."/>
        </authorList>
    </citation>
    <scope>NUCLEOTIDE SEQUENCE</scope>
    <source>
        <strain evidence="5">HIS019</strain>
    </source>
</reference>
<name>A0AA48QXE6_9TREE</name>
<dbReference type="SUPFAM" id="SSF51735">
    <property type="entry name" value="NAD(P)-binding Rossmann-fold domains"/>
    <property type="match status" value="1"/>
</dbReference>
<evidence type="ECO:0000313" key="5">
    <source>
        <dbReference type="EMBL" id="BEI93285.1"/>
    </source>
</evidence>